<feature type="region of interest" description="Disordered" evidence="1">
    <location>
        <begin position="106"/>
        <end position="142"/>
    </location>
</feature>
<reference evidence="2" key="1">
    <citation type="journal article" date="2022" name="bioRxiv">
        <title>Sequencing and chromosome-scale assembly of the giantPleurodeles waltlgenome.</title>
        <authorList>
            <person name="Brown T."/>
            <person name="Elewa A."/>
            <person name="Iarovenko S."/>
            <person name="Subramanian E."/>
            <person name="Araus A.J."/>
            <person name="Petzold A."/>
            <person name="Susuki M."/>
            <person name="Suzuki K.-i.T."/>
            <person name="Hayashi T."/>
            <person name="Toyoda A."/>
            <person name="Oliveira C."/>
            <person name="Osipova E."/>
            <person name="Leigh N.D."/>
            <person name="Simon A."/>
            <person name="Yun M.H."/>
        </authorList>
    </citation>
    <scope>NUCLEOTIDE SEQUENCE</scope>
    <source>
        <strain evidence="2">20211129_DDA</strain>
        <tissue evidence="2">Liver</tissue>
    </source>
</reference>
<gene>
    <name evidence="2" type="ORF">NDU88_011577</name>
</gene>
<evidence type="ECO:0000313" key="2">
    <source>
        <dbReference type="EMBL" id="KAJ1158905.1"/>
    </source>
</evidence>
<feature type="compositionally biased region" description="Acidic residues" evidence="1">
    <location>
        <begin position="127"/>
        <end position="142"/>
    </location>
</feature>
<comment type="caution">
    <text evidence="2">The sequence shown here is derived from an EMBL/GenBank/DDBJ whole genome shotgun (WGS) entry which is preliminary data.</text>
</comment>
<evidence type="ECO:0000256" key="1">
    <source>
        <dbReference type="SAM" id="MobiDB-lite"/>
    </source>
</evidence>
<sequence>MSHCRRCYDDIGYHGCRTYDAPVSAKLGGISSWSDARPTVSSNIYEDKLVNNIYFTEVIKLRLVRDGAKYFTCALFKIKYMNTKRYKINPEESFVKFLDEAPYINSEGGSDNEVDPGEVQESSSGEESVDDENFSDEEEELS</sequence>
<accession>A0AAV7S5A0</accession>
<evidence type="ECO:0000313" key="3">
    <source>
        <dbReference type="Proteomes" id="UP001066276"/>
    </source>
</evidence>
<protein>
    <submittedName>
        <fullName evidence="2">Uncharacterized protein</fullName>
    </submittedName>
</protein>
<dbReference type="AlphaFoldDB" id="A0AAV7S5A0"/>
<dbReference type="EMBL" id="JANPWB010000009">
    <property type="protein sequence ID" value="KAJ1158905.1"/>
    <property type="molecule type" value="Genomic_DNA"/>
</dbReference>
<name>A0AAV7S5A0_PLEWA</name>
<proteinExistence type="predicted"/>
<organism evidence="2 3">
    <name type="scientific">Pleurodeles waltl</name>
    <name type="common">Iberian ribbed newt</name>
    <dbReference type="NCBI Taxonomy" id="8319"/>
    <lineage>
        <taxon>Eukaryota</taxon>
        <taxon>Metazoa</taxon>
        <taxon>Chordata</taxon>
        <taxon>Craniata</taxon>
        <taxon>Vertebrata</taxon>
        <taxon>Euteleostomi</taxon>
        <taxon>Amphibia</taxon>
        <taxon>Batrachia</taxon>
        <taxon>Caudata</taxon>
        <taxon>Salamandroidea</taxon>
        <taxon>Salamandridae</taxon>
        <taxon>Pleurodelinae</taxon>
        <taxon>Pleurodeles</taxon>
    </lineage>
</organism>
<dbReference type="Proteomes" id="UP001066276">
    <property type="component" value="Chromosome 5"/>
</dbReference>
<keyword evidence="3" id="KW-1185">Reference proteome</keyword>